<dbReference type="STRING" id="1194695.A0A5A7TFV5"/>
<evidence type="ECO:0000313" key="5">
    <source>
        <dbReference type="Proteomes" id="UP000321393"/>
    </source>
</evidence>
<gene>
    <name evidence="4" type="ORF">E5676_scaffold315G00780</name>
    <name evidence="3" type="ORF">E6C27_scaffold125G00500</name>
</gene>
<dbReference type="Proteomes" id="UP000321393">
    <property type="component" value="Unassembled WGS sequence"/>
</dbReference>
<comment type="caution">
    <text evidence="3">The sequence shown here is derived from an EMBL/GenBank/DDBJ whole genome shotgun (WGS) entry which is preliminary data.</text>
</comment>
<organism evidence="3 5">
    <name type="scientific">Cucumis melo var. makuwa</name>
    <name type="common">Oriental melon</name>
    <dbReference type="NCBI Taxonomy" id="1194695"/>
    <lineage>
        <taxon>Eukaryota</taxon>
        <taxon>Viridiplantae</taxon>
        <taxon>Streptophyta</taxon>
        <taxon>Embryophyta</taxon>
        <taxon>Tracheophyta</taxon>
        <taxon>Spermatophyta</taxon>
        <taxon>Magnoliopsida</taxon>
        <taxon>eudicotyledons</taxon>
        <taxon>Gunneridae</taxon>
        <taxon>Pentapetalae</taxon>
        <taxon>rosids</taxon>
        <taxon>fabids</taxon>
        <taxon>Cucurbitales</taxon>
        <taxon>Cucurbitaceae</taxon>
        <taxon>Benincaseae</taxon>
        <taxon>Cucumis</taxon>
    </lineage>
</organism>
<sequence>MVSLSQVREKEERGGSNRNLGRTQRAMRKRFVPKHYERDLKTKLQSLTHGTKSVAEYYREMETLIGRARIQEGEEDTMSRFLGGLNQEIAHLVDRNPPYNMEDMYHYAIKIEAQLKEEKERSKRNESMQSRGKFVAAKKVEVESSNTKKVEASKEVSEKTSSIQYECEENDAQLEEEYETPVDDEYIEEGNSISPITRRVLNVKIKEEKIEDQRENLFLTRCLIEGSPCSLVIDNGSCTNAGEVRNMFSFKAANFVLMCKGKCLENEPNSNDGLPSTFKSLLEEFNDMFPYADAPTGLPPLRGIKH</sequence>
<dbReference type="InterPro" id="IPR005162">
    <property type="entry name" value="Retrotrans_gag_dom"/>
</dbReference>
<dbReference type="Proteomes" id="UP000321947">
    <property type="component" value="Unassembled WGS sequence"/>
</dbReference>
<evidence type="ECO:0000313" key="4">
    <source>
        <dbReference type="EMBL" id="TYK10611.1"/>
    </source>
</evidence>
<evidence type="ECO:0000313" key="3">
    <source>
        <dbReference type="EMBL" id="KAA0040926.1"/>
    </source>
</evidence>
<dbReference type="PANTHER" id="PTHR35046">
    <property type="entry name" value="ZINC KNUCKLE (CCHC-TYPE) FAMILY PROTEIN"/>
    <property type="match status" value="1"/>
</dbReference>
<reference evidence="5 6" key="1">
    <citation type="submission" date="2019-08" db="EMBL/GenBank/DDBJ databases">
        <title>Draft genome sequences of two oriental melons (Cucumis melo L. var makuwa).</title>
        <authorList>
            <person name="Kwon S.-Y."/>
        </authorList>
    </citation>
    <scope>NUCLEOTIDE SEQUENCE [LARGE SCALE GENOMIC DNA]</scope>
    <source>
        <strain evidence="6">cv. Chang Bougi</strain>
        <strain evidence="5">cv. SW 3</strain>
        <tissue evidence="3">Leaf</tissue>
    </source>
</reference>
<proteinExistence type="predicted"/>
<evidence type="ECO:0000259" key="2">
    <source>
        <dbReference type="Pfam" id="PF03732"/>
    </source>
</evidence>
<accession>A0A5A7TFV5</accession>
<feature type="domain" description="Retrotransposon gag" evidence="2">
    <location>
        <begin position="24"/>
        <end position="87"/>
    </location>
</feature>
<dbReference type="OrthoDB" id="1719899at2759"/>
<name>A0A5A7TFV5_CUCMM</name>
<evidence type="ECO:0000256" key="1">
    <source>
        <dbReference type="SAM" id="MobiDB-lite"/>
    </source>
</evidence>
<dbReference type="PANTHER" id="PTHR35046:SF9">
    <property type="entry name" value="RNA-DIRECTED DNA POLYMERASE"/>
    <property type="match status" value="1"/>
</dbReference>
<dbReference type="Pfam" id="PF03732">
    <property type="entry name" value="Retrotrans_gag"/>
    <property type="match status" value="1"/>
</dbReference>
<feature type="region of interest" description="Disordered" evidence="1">
    <location>
        <begin position="1"/>
        <end position="27"/>
    </location>
</feature>
<dbReference type="EMBL" id="SSTD01011101">
    <property type="protein sequence ID" value="TYK10611.1"/>
    <property type="molecule type" value="Genomic_DNA"/>
</dbReference>
<evidence type="ECO:0000313" key="6">
    <source>
        <dbReference type="Proteomes" id="UP000321947"/>
    </source>
</evidence>
<dbReference type="AlphaFoldDB" id="A0A5A7TFV5"/>
<protein>
    <recommendedName>
        <fullName evidence="2">Retrotransposon gag domain-containing protein</fullName>
    </recommendedName>
</protein>
<dbReference type="EMBL" id="SSTE01017007">
    <property type="protein sequence ID" value="KAA0040926.1"/>
    <property type="molecule type" value="Genomic_DNA"/>
</dbReference>